<dbReference type="EMBL" id="BAAAUV010000012">
    <property type="protein sequence ID" value="GAA3222105.1"/>
    <property type="molecule type" value="Genomic_DNA"/>
</dbReference>
<gene>
    <name evidence="1" type="ORF">GCM10010468_47700</name>
</gene>
<proteinExistence type="predicted"/>
<keyword evidence="2" id="KW-1185">Reference proteome</keyword>
<accession>A0ABP6QEP1</accession>
<dbReference type="Proteomes" id="UP001501237">
    <property type="component" value="Unassembled WGS sequence"/>
</dbReference>
<comment type="caution">
    <text evidence="1">The sequence shown here is derived from an EMBL/GenBank/DDBJ whole genome shotgun (WGS) entry which is preliminary data.</text>
</comment>
<evidence type="ECO:0000313" key="1">
    <source>
        <dbReference type="EMBL" id="GAA3222105.1"/>
    </source>
</evidence>
<sequence>MERFLFEVQTGWESDHWSPVNVAEAGLVAVEALSGREMSARRFARSVMERYLLVLAADPRQEHARRPPGDAHIRVKVWEAGPDTDGSGSRGEPDAVYLLDGRTVRSALDHLAGARCSRSLAA</sequence>
<organism evidence="1 2">
    <name type="scientific">Actinocorallia longicatena</name>
    <dbReference type="NCBI Taxonomy" id="111803"/>
    <lineage>
        <taxon>Bacteria</taxon>
        <taxon>Bacillati</taxon>
        <taxon>Actinomycetota</taxon>
        <taxon>Actinomycetes</taxon>
        <taxon>Streptosporangiales</taxon>
        <taxon>Thermomonosporaceae</taxon>
        <taxon>Actinocorallia</taxon>
    </lineage>
</organism>
<dbReference type="RefSeq" id="WP_344832117.1">
    <property type="nucleotide sequence ID" value="NZ_BAAAUV010000012.1"/>
</dbReference>
<name>A0ABP6QEP1_9ACTN</name>
<protein>
    <submittedName>
        <fullName evidence="1">Uncharacterized protein</fullName>
    </submittedName>
</protein>
<evidence type="ECO:0000313" key="2">
    <source>
        <dbReference type="Proteomes" id="UP001501237"/>
    </source>
</evidence>
<reference evidence="2" key="1">
    <citation type="journal article" date="2019" name="Int. J. Syst. Evol. Microbiol.">
        <title>The Global Catalogue of Microorganisms (GCM) 10K type strain sequencing project: providing services to taxonomists for standard genome sequencing and annotation.</title>
        <authorList>
            <consortium name="The Broad Institute Genomics Platform"/>
            <consortium name="The Broad Institute Genome Sequencing Center for Infectious Disease"/>
            <person name="Wu L."/>
            <person name="Ma J."/>
        </authorList>
    </citation>
    <scope>NUCLEOTIDE SEQUENCE [LARGE SCALE GENOMIC DNA]</scope>
    <source>
        <strain evidence="2">JCM 9377</strain>
    </source>
</reference>